<dbReference type="Proteomes" id="UP000092931">
    <property type="component" value="Chromosome"/>
</dbReference>
<dbReference type="Pfam" id="PF12833">
    <property type="entry name" value="HTH_18"/>
    <property type="match status" value="1"/>
</dbReference>
<keyword evidence="8" id="KW-0804">Transcription</keyword>
<name>A0A1B1YNW3_THEST</name>
<dbReference type="SMART" id="SM00342">
    <property type="entry name" value="HTH_ARAC"/>
    <property type="match status" value="1"/>
</dbReference>
<evidence type="ECO:0000313" key="15">
    <source>
        <dbReference type="Proteomes" id="UP000092931"/>
    </source>
</evidence>
<evidence type="ECO:0000256" key="2">
    <source>
        <dbReference type="ARBA" id="ARBA00018672"/>
    </source>
</evidence>
<dbReference type="Pfam" id="PF00072">
    <property type="entry name" value="Response_reg"/>
    <property type="match status" value="1"/>
</dbReference>
<dbReference type="GO" id="GO:0000160">
    <property type="term" value="P:phosphorelay signal transduction system"/>
    <property type="evidence" value="ECO:0007669"/>
    <property type="project" value="UniProtKB-KW"/>
</dbReference>
<evidence type="ECO:0000256" key="6">
    <source>
        <dbReference type="ARBA" id="ARBA00023015"/>
    </source>
</evidence>
<dbReference type="GO" id="GO:0005737">
    <property type="term" value="C:cytoplasm"/>
    <property type="evidence" value="ECO:0007669"/>
    <property type="project" value="UniProtKB-SubCell"/>
</dbReference>
<protein>
    <recommendedName>
        <fullName evidence="2">Stage 0 sporulation protein A homolog</fullName>
    </recommendedName>
</protein>
<feature type="domain" description="Response regulatory" evidence="13">
    <location>
        <begin position="3"/>
        <end position="120"/>
    </location>
</feature>
<dbReference type="RefSeq" id="WP_065821140.1">
    <property type="nucleotide sequence ID" value="NZ_CP014673.1"/>
</dbReference>
<evidence type="ECO:0000256" key="3">
    <source>
        <dbReference type="ARBA" id="ARBA00022490"/>
    </source>
</evidence>
<feature type="domain" description="HTH araC/xylS-type" evidence="12">
    <location>
        <begin position="438"/>
        <end position="536"/>
    </location>
</feature>
<dbReference type="AlphaFoldDB" id="A0A1B1YNW3"/>
<dbReference type="CDD" id="cd17536">
    <property type="entry name" value="REC_YesN-like"/>
    <property type="match status" value="1"/>
</dbReference>
<keyword evidence="7 14" id="KW-0238">DNA-binding</keyword>
<dbReference type="InterPro" id="IPR051552">
    <property type="entry name" value="HptR"/>
</dbReference>
<keyword evidence="5" id="KW-0902">Two-component regulatory system</keyword>
<evidence type="ECO:0000256" key="4">
    <source>
        <dbReference type="ARBA" id="ARBA00022553"/>
    </source>
</evidence>
<dbReference type="SUPFAM" id="SSF46689">
    <property type="entry name" value="Homeodomain-like"/>
    <property type="match status" value="2"/>
</dbReference>
<dbReference type="InterPro" id="IPR018060">
    <property type="entry name" value="HTH_AraC"/>
</dbReference>
<evidence type="ECO:0000256" key="10">
    <source>
        <dbReference type="PROSITE-ProRule" id="PRU00169"/>
    </source>
</evidence>
<proteinExistence type="predicted"/>
<comment type="subcellular location">
    <subcellularLocation>
        <location evidence="1">Cytoplasm</location>
    </subcellularLocation>
</comment>
<keyword evidence="4 10" id="KW-0597">Phosphoprotein</keyword>
<evidence type="ECO:0000256" key="7">
    <source>
        <dbReference type="ARBA" id="ARBA00023125"/>
    </source>
</evidence>
<reference evidence="14 15" key="1">
    <citation type="submission" date="2016-02" db="EMBL/GenBank/DDBJ databases">
        <title>Comparison of Clostridium stercorarium subspecies using comparative genomics and transcriptomics.</title>
        <authorList>
            <person name="Schellenberg J."/>
            <person name="Thallinger G."/>
            <person name="Levin D.B."/>
            <person name="Zhang X."/>
            <person name="Alvare G."/>
            <person name="Fristensky B."/>
            <person name="Sparling R."/>
        </authorList>
    </citation>
    <scope>NUCLEOTIDE SEQUENCE [LARGE SCALE GENOMIC DNA]</scope>
    <source>
        <strain evidence="14 15">DSM 9219</strain>
    </source>
</reference>
<dbReference type="InterPro" id="IPR009057">
    <property type="entry name" value="Homeodomain-like_sf"/>
</dbReference>
<evidence type="ECO:0000256" key="9">
    <source>
        <dbReference type="ARBA" id="ARBA00024867"/>
    </source>
</evidence>
<keyword evidence="11" id="KW-0175">Coiled coil</keyword>
<comment type="function">
    <text evidence="9">May play the central regulatory role in sporulation. It may be an element of the effector pathway responsible for the activation of sporulation genes in response to nutritional stress. Spo0A may act in concert with spo0H (a sigma factor) to control the expression of some genes that are critical to the sporulation process.</text>
</comment>
<dbReference type="SUPFAM" id="SSF52172">
    <property type="entry name" value="CheY-like"/>
    <property type="match status" value="1"/>
</dbReference>
<organism evidence="14 15">
    <name type="scientific">Thermoclostridium stercorarium subsp. leptospartum DSM 9219</name>
    <dbReference type="NCBI Taxonomy" id="1346611"/>
    <lineage>
        <taxon>Bacteria</taxon>
        <taxon>Bacillati</taxon>
        <taxon>Bacillota</taxon>
        <taxon>Clostridia</taxon>
        <taxon>Eubacteriales</taxon>
        <taxon>Oscillospiraceae</taxon>
        <taxon>Thermoclostridium</taxon>
    </lineage>
</organism>
<feature type="modified residue" description="4-aspartylphosphate" evidence="10">
    <location>
        <position position="55"/>
    </location>
</feature>
<keyword evidence="3" id="KW-0963">Cytoplasm</keyword>
<dbReference type="SMART" id="SM00448">
    <property type="entry name" value="REC"/>
    <property type="match status" value="1"/>
</dbReference>
<evidence type="ECO:0000256" key="11">
    <source>
        <dbReference type="SAM" id="Coils"/>
    </source>
</evidence>
<evidence type="ECO:0000256" key="1">
    <source>
        <dbReference type="ARBA" id="ARBA00004496"/>
    </source>
</evidence>
<evidence type="ECO:0000259" key="13">
    <source>
        <dbReference type="PROSITE" id="PS50110"/>
    </source>
</evidence>
<dbReference type="PANTHER" id="PTHR42713">
    <property type="entry name" value="HISTIDINE KINASE-RELATED"/>
    <property type="match status" value="1"/>
</dbReference>
<gene>
    <name evidence="14" type="ORF">CSTERLE_13215</name>
</gene>
<dbReference type="EMBL" id="CP014673">
    <property type="protein sequence ID" value="ANX02460.1"/>
    <property type="molecule type" value="Genomic_DNA"/>
</dbReference>
<keyword evidence="6" id="KW-0805">Transcription regulation</keyword>
<evidence type="ECO:0000313" key="14">
    <source>
        <dbReference type="EMBL" id="ANX02460.1"/>
    </source>
</evidence>
<accession>A0A1B1YNW3</accession>
<dbReference type="GO" id="GO:0043565">
    <property type="term" value="F:sequence-specific DNA binding"/>
    <property type="evidence" value="ECO:0007669"/>
    <property type="project" value="InterPro"/>
</dbReference>
<evidence type="ECO:0000256" key="8">
    <source>
        <dbReference type="ARBA" id="ARBA00023163"/>
    </source>
</evidence>
<dbReference type="Gene3D" id="1.10.10.60">
    <property type="entry name" value="Homeodomain-like"/>
    <property type="match status" value="2"/>
</dbReference>
<dbReference type="PROSITE" id="PS01124">
    <property type="entry name" value="HTH_ARAC_FAMILY_2"/>
    <property type="match status" value="1"/>
</dbReference>
<dbReference type="PROSITE" id="PS50110">
    <property type="entry name" value="RESPONSE_REGULATORY"/>
    <property type="match status" value="1"/>
</dbReference>
<feature type="coiled-coil region" evidence="11">
    <location>
        <begin position="109"/>
        <end position="143"/>
    </location>
</feature>
<dbReference type="InterPro" id="IPR001789">
    <property type="entry name" value="Sig_transdc_resp-reg_receiver"/>
</dbReference>
<dbReference type="InterPro" id="IPR011006">
    <property type="entry name" value="CheY-like_superfamily"/>
</dbReference>
<evidence type="ECO:0000259" key="12">
    <source>
        <dbReference type="PROSITE" id="PS01124"/>
    </source>
</evidence>
<dbReference type="PANTHER" id="PTHR42713:SF3">
    <property type="entry name" value="TRANSCRIPTIONAL REGULATORY PROTEIN HPTR"/>
    <property type="match status" value="1"/>
</dbReference>
<dbReference type="Gene3D" id="3.40.50.2300">
    <property type="match status" value="1"/>
</dbReference>
<dbReference type="GO" id="GO:0003700">
    <property type="term" value="F:DNA-binding transcription factor activity"/>
    <property type="evidence" value="ECO:0007669"/>
    <property type="project" value="InterPro"/>
</dbReference>
<evidence type="ECO:0000256" key="5">
    <source>
        <dbReference type="ARBA" id="ARBA00023012"/>
    </source>
</evidence>
<sequence>MFKVMIIDDEPIIRKGIKNILNWEKFDCEVCAEASDGEEGKIIIEKYRPDILITDIRMPGTDGLKMISEVKALIPDCKIIVLTGYRDFDYVQEALKLGVFDFVLKPSKIEELTTIIHRAVEELKKLKNRAEEFNKLKKLFEQNIPILREKFLYDLMYEIYPNTEEILPRAELLGVKIESFFLLVVEIDTDENKKLSQYEKNLYLFGIVNTFMDVFSDSFSVIDVPLKDRGVAFILQGGNEKEKLHNLISDKCNYLQELLINCFGFTVTVAVSSEGRGIMQLPEKFRECIEALERKFYIGNGTVIFYNDMSWFLKFEDYSVLEEYQKLLLDGIKTGNEAIVMKRIEDIKKYINSLDHLNMEYLKNFYWGIITYINNIRLSVAMASNESKVESINIISLHNMISKSENINELNDLLKEVSLSITAKINNYNNKSIKLILRNALEYIHQHYSEQLTLNDVAEHVYVSPSYLSRMFKKELGKNFVDYLNGLRIEKAKELLMDPKYKTYEVAEIVGIPDAHYFSRLFKKYEGLSPTEYRDASMGE</sequence>